<keyword evidence="1" id="KW-1133">Transmembrane helix</keyword>
<dbReference type="Proteomes" id="UP001207736">
    <property type="component" value="Unassembled WGS sequence"/>
</dbReference>
<keyword evidence="5" id="KW-1185">Reference proteome</keyword>
<evidence type="ECO:0000313" key="4">
    <source>
        <dbReference type="Proteomes" id="UP001207736"/>
    </source>
</evidence>
<protein>
    <submittedName>
        <fullName evidence="2">Uncharacterized protein</fullName>
    </submittedName>
</protein>
<feature type="transmembrane region" description="Helical" evidence="1">
    <location>
        <begin position="83"/>
        <end position="101"/>
    </location>
</feature>
<dbReference type="EMBL" id="BQKA01000001">
    <property type="protein sequence ID" value="GJM49089.1"/>
    <property type="molecule type" value="Genomic_DNA"/>
</dbReference>
<gene>
    <name evidence="2" type="ORF">RCZ15_00650</name>
    <name evidence="3" type="ORF">RCZ16_06680</name>
</gene>
<feature type="transmembrane region" description="Helical" evidence="1">
    <location>
        <begin position="107"/>
        <end position="125"/>
    </location>
</feature>
<dbReference type="Proteomes" id="UP001208692">
    <property type="component" value="Unassembled WGS sequence"/>
</dbReference>
<accession>A0AAV5ARH6</accession>
<comment type="caution">
    <text evidence="2">The sequence shown here is derived from an EMBL/GenBank/DDBJ whole genome shotgun (WGS) entry which is preliminary data.</text>
</comment>
<dbReference type="AlphaFoldDB" id="A0AAV5ARH6"/>
<name>A0AAV5ARH6_9FLAO</name>
<keyword evidence="1" id="KW-0472">Membrane</keyword>
<sequence>MNRITLKSAGNYMLYPLLCEIYIDGKFYDYFKTRKKEKVLSLPEGSKTMYIRAVRYTSNEILIDNLQEEKIHSIVISSKVQNFLFVGANVLMLSAMLLLFFQYISPYIALAIIIPYLYLAYNQIFKRKGLLTLEKEFVDKETLH</sequence>
<evidence type="ECO:0000256" key="1">
    <source>
        <dbReference type="SAM" id="Phobius"/>
    </source>
</evidence>
<reference evidence="2 5" key="1">
    <citation type="submission" date="2021-11" db="EMBL/GenBank/DDBJ databases">
        <title>Draft genome sequence of Capnocytophaga sp. strain KC07075 isolated from cat oral cavity.</title>
        <authorList>
            <person name="Suzuki M."/>
            <person name="Imaoka K."/>
            <person name="Kimura M."/>
            <person name="Morikawa S."/>
            <person name="Maeda K."/>
        </authorList>
    </citation>
    <scope>NUCLEOTIDE SEQUENCE</scope>
    <source>
        <strain evidence="2">KC07075</strain>
        <strain evidence="3 5">KC07079</strain>
    </source>
</reference>
<keyword evidence="1" id="KW-0812">Transmembrane</keyword>
<evidence type="ECO:0000313" key="3">
    <source>
        <dbReference type="EMBL" id="GJM52350.1"/>
    </source>
</evidence>
<proteinExistence type="predicted"/>
<evidence type="ECO:0000313" key="5">
    <source>
        <dbReference type="Proteomes" id="UP001208692"/>
    </source>
</evidence>
<organism evidence="2 4">
    <name type="scientific">Capnocytophaga catalasegens</name>
    <dbReference type="NCBI Taxonomy" id="1004260"/>
    <lineage>
        <taxon>Bacteria</taxon>
        <taxon>Pseudomonadati</taxon>
        <taxon>Bacteroidota</taxon>
        <taxon>Flavobacteriia</taxon>
        <taxon>Flavobacteriales</taxon>
        <taxon>Flavobacteriaceae</taxon>
        <taxon>Capnocytophaga</taxon>
    </lineage>
</organism>
<dbReference type="EMBL" id="BQKB01000011">
    <property type="protein sequence ID" value="GJM52350.1"/>
    <property type="molecule type" value="Genomic_DNA"/>
</dbReference>
<dbReference type="RefSeq" id="WP_264845021.1">
    <property type="nucleotide sequence ID" value="NZ_BPMA01000002.1"/>
</dbReference>
<evidence type="ECO:0000313" key="2">
    <source>
        <dbReference type="EMBL" id="GJM49089.1"/>
    </source>
</evidence>